<dbReference type="Proteomes" id="UP000177811">
    <property type="component" value="Unassembled WGS sequence"/>
</dbReference>
<evidence type="ECO:0000313" key="3">
    <source>
        <dbReference type="Proteomes" id="UP000177811"/>
    </source>
</evidence>
<evidence type="ECO:0000256" key="1">
    <source>
        <dbReference type="SAM" id="Phobius"/>
    </source>
</evidence>
<comment type="caution">
    <text evidence="2">The sequence shown here is derived from an EMBL/GenBank/DDBJ whole genome shotgun (WGS) entry which is preliminary data.</text>
</comment>
<organism evidence="2 3">
    <name type="scientific">Candidatus Sungbacteria bacterium RIFCSPHIGHO2_02_FULL_51_29</name>
    <dbReference type="NCBI Taxonomy" id="1802273"/>
    <lineage>
        <taxon>Bacteria</taxon>
        <taxon>Candidatus Sungiibacteriota</taxon>
    </lineage>
</organism>
<evidence type="ECO:0000313" key="2">
    <source>
        <dbReference type="EMBL" id="OHA02082.1"/>
    </source>
</evidence>
<sequence length="160" mass="18174">MDHDVPGGQCSHGWCHNHSPKWVNLEKTVEPDPSWVLRTIGRFINRHCTKPLTRLREVTGTYCQVCGRKGETRYSEPFGGCECCGYREKDIVRWGHLIIFAFDILAAIFMVSAFRLFLSDVSKEEATVAFIFTLIGIVLVSVCSVPLARDIYAFIKKSCR</sequence>
<feature type="transmembrane region" description="Helical" evidence="1">
    <location>
        <begin position="97"/>
        <end position="117"/>
    </location>
</feature>
<keyword evidence="1" id="KW-0812">Transmembrane</keyword>
<feature type="transmembrane region" description="Helical" evidence="1">
    <location>
        <begin position="129"/>
        <end position="148"/>
    </location>
</feature>
<reference evidence="2 3" key="1">
    <citation type="journal article" date="2016" name="Nat. Commun.">
        <title>Thousands of microbial genomes shed light on interconnected biogeochemical processes in an aquifer system.</title>
        <authorList>
            <person name="Anantharaman K."/>
            <person name="Brown C.T."/>
            <person name="Hug L.A."/>
            <person name="Sharon I."/>
            <person name="Castelle C.J."/>
            <person name="Probst A.J."/>
            <person name="Thomas B.C."/>
            <person name="Singh A."/>
            <person name="Wilkins M.J."/>
            <person name="Karaoz U."/>
            <person name="Brodie E.L."/>
            <person name="Williams K.H."/>
            <person name="Hubbard S.S."/>
            <person name="Banfield J.F."/>
        </authorList>
    </citation>
    <scope>NUCLEOTIDE SEQUENCE [LARGE SCALE GENOMIC DNA]</scope>
</reference>
<accession>A0A1G2KTZ7</accession>
<keyword evidence="1" id="KW-1133">Transmembrane helix</keyword>
<dbReference type="EMBL" id="MHQL01000046">
    <property type="protein sequence ID" value="OHA02082.1"/>
    <property type="molecule type" value="Genomic_DNA"/>
</dbReference>
<protein>
    <submittedName>
        <fullName evidence="2">Uncharacterized protein</fullName>
    </submittedName>
</protein>
<dbReference type="AlphaFoldDB" id="A0A1G2KTZ7"/>
<gene>
    <name evidence="2" type="ORF">A3C16_05645</name>
</gene>
<keyword evidence="1" id="KW-0472">Membrane</keyword>
<proteinExistence type="predicted"/>
<name>A0A1G2KTZ7_9BACT</name>